<feature type="domain" description="Enoyl reductase (ER)" evidence="3">
    <location>
        <begin position="17"/>
        <end position="330"/>
    </location>
</feature>
<gene>
    <name evidence="4" type="ORF">GCM10008171_26390</name>
</gene>
<comment type="caution">
    <text evidence="4">The sequence shown here is derived from an EMBL/GenBank/DDBJ whole genome shotgun (WGS) entry which is preliminary data.</text>
</comment>
<dbReference type="RefSeq" id="WP_271205237.1">
    <property type="nucleotide sequence ID" value="NZ_BSFK01000016.1"/>
</dbReference>
<dbReference type="PANTHER" id="PTHR48106:SF8">
    <property type="entry name" value="OS02G0805600 PROTEIN"/>
    <property type="match status" value="1"/>
</dbReference>
<dbReference type="Proteomes" id="UP001143364">
    <property type="component" value="Unassembled WGS sequence"/>
</dbReference>
<organism evidence="4 5">
    <name type="scientific">Methylopila jiangsuensis</name>
    <dbReference type="NCBI Taxonomy" id="586230"/>
    <lineage>
        <taxon>Bacteria</taxon>
        <taxon>Pseudomonadati</taxon>
        <taxon>Pseudomonadota</taxon>
        <taxon>Alphaproteobacteria</taxon>
        <taxon>Hyphomicrobiales</taxon>
        <taxon>Methylopilaceae</taxon>
        <taxon>Methylopila</taxon>
    </lineage>
</organism>
<dbReference type="Gene3D" id="3.40.50.720">
    <property type="entry name" value="NAD(P)-binding Rossmann-like Domain"/>
    <property type="match status" value="1"/>
</dbReference>
<dbReference type="SUPFAM" id="SSF50129">
    <property type="entry name" value="GroES-like"/>
    <property type="match status" value="1"/>
</dbReference>
<dbReference type="InterPro" id="IPR014189">
    <property type="entry name" value="Quinone_OxRdtase_PIG3"/>
</dbReference>
<dbReference type="PANTHER" id="PTHR48106">
    <property type="entry name" value="QUINONE OXIDOREDUCTASE PIG3-RELATED"/>
    <property type="match status" value="1"/>
</dbReference>
<dbReference type="CDD" id="cd05276">
    <property type="entry name" value="p53_inducible_oxidoreductase"/>
    <property type="match status" value="1"/>
</dbReference>
<reference evidence="4" key="2">
    <citation type="submission" date="2023-01" db="EMBL/GenBank/DDBJ databases">
        <authorList>
            <person name="Sun Q."/>
            <person name="Evtushenko L."/>
        </authorList>
    </citation>
    <scope>NUCLEOTIDE SEQUENCE</scope>
    <source>
        <strain evidence="4">VKM B-2555</strain>
    </source>
</reference>
<reference evidence="4" key="1">
    <citation type="journal article" date="2014" name="Int. J. Syst. Evol. Microbiol.">
        <title>Complete genome sequence of Corynebacterium casei LMG S-19264T (=DSM 44701T), isolated from a smear-ripened cheese.</title>
        <authorList>
            <consortium name="US DOE Joint Genome Institute (JGI-PGF)"/>
            <person name="Walter F."/>
            <person name="Albersmeier A."/>
            <person name="Kalinowski J."/>
            <person name="Ruckert C."/>
        </authorList>
    </citation>
    <scope>NUCLEOTIDE SEQUENCE</scope>
    <source>
        <strain evidence="4">VKM B-2555</strain>
    </source>
</reference>
<proteinExistence type="predicted"/>
<dbReference type="InterPro" id="IPR036291">
    <property type="entry name" value="NAD(P)-bd_dom_sf"/>
</dbReference>
<keyword evidence="1" id="KW-0521">NADP</keyword>
<dbReference type="SUPFAM" id="SSF51735">
    <property type="entry name" value="NAD(P)-binding Rossmann-fold domains"/>
    <property type="match status" value="1"/>
</dbReference>
<evidence type="ECO:0000259" key="3">
    <source>
        <dbReference type="SMART" id="SM00829"/>
    </source>
</evidence>
<dbReference type="SMART" id="SM00829">
    <property type="entry name" value="PKS_ER"/>
    <property type="match status" value="1"/>
</dbReference>
<dbReference type="GO" id="GO:0070402">
    <property type="term" value="F:NADPH binding"/>
    <property type="evidence" value="ECO:0007669"/>
    <property type="project" value="TreeGrafter"/>
</dbReference>
<keyword evidence="5" id="KW-1185">Reference proteome</keyword>
<dbReference type="NCBIfam" id="TIGR02824">
    <property type="entry name" value="quinone_pig3"/>
    <property type="match status" value="1"/>
</dbReference>
<protein>
    <submittedName>
        <fullName evidence="4">NAD(P)H quinone oxidoreductase</fullName>
    </submittedName>
</protein>
<sequence>MTQLPADMAFIRAEGAGEPDVLALARGPLPEPKEGEVLVEVAAAGVNRPDVMQRKGMYPAPPGAPETLGLEIAGRVAALGAGVENLKVGDAVCALIAGGGYAEYAVAHASNCLPVPKGLSMVEAASLPETFMTVWSNVFDRAGLKSGQSFLVHGGTSGIGVTAIQLAAARGATVYATAGGPEKAAFCEKLGAKRGIDYRAEDFQAVLKEETGGKGVNVILDMVGGEYTAKNLKSLAADGFLVQIAFMQGPKVSIDLTPIMLKRLNLTGSTLRARPVAQKAAIAEALVREVWPLIEAGKIKPVVHATFPLAGAADAHRLMEASSHMGKIILTTDKAA</sequence>
<dbReference type="GO" id="GO:0016651">
    <property type="term" value="F:oxidoreductase activity, acting on NAD(P)H"/>
    <property type="evidence" value="ECO:0007669"/>
    <property type="project" value="TreeGrafter"/>
</dbReference>
<dbReference type="InterPro" id="IPR013149">
    <property type="entry name" value="ADH-like_C"/>
</dbReference>
<dbReference type="Pfam" id="PF00107">
    <property type="entry name" value="ADH_zinc_N"/>
    <property type="match status" value="1"/>
</dbReference>
<evidence type="ECO:0000256" key="1">
    <source>
        <dbReference type="ARBA" id="ARBA00022857"/>
    </source>
</evidence>
<dbReference type="InterPro" id="IPR013154">
    <property type="entry name" value="ADH-like_N"/>
</dbReference>
<dbReference type="InterPro" id="IPR011032">
    <property type="entry name" value="GroES-like_sf"/>
</dbReference>
<evidence type="ECO:0000313" key="5">
    <source>
        <dbReference type="Proteomes" id="UP001143364"/>
    </source>
</evidence>
<evidence type="ECO:0000313" key="4">
    <source>
        <dbReference type="EMBL" id="GLK77385.1"/>
    </source>
</evidence>
<dbReference type="AlphaFoldDB" id="A0A9W6JGV8"/>
<dbReference type="Pfam" id="PF08240">
    <property type="entry name" value="ADH_N"/>
    <property type="match status" value="1"/>
</dbReference>
<evidence type="ECO:0000256" key="2">
    <source>
        <dbReference type="ARBA" id="ARBA00023002"/>
    </source>
</evidence>
<dbReference type="InterPro" id="IPR020843">
    <property type="entry name" value="ER"/>
</dbReference>
<name>A0A9W6JGV8_9HYPH</name>
<dbReference type="Gene3D" id="3.90.180.10">
    <property type="entry name" value="Medium-chain alcohol dehydrogenases, catalytic domain"/>
    <property type="match status" value="1"/>
</dbReference>
<keyword evidence="2" id="KW-0560">Oxidoreductase</keyword>
<accession>A0A9W6JGV8</accession>
<dbReference type="EMBL" id="BSFK01000016">
    <property type="protein sequence ID" value="GLK77385.1"/>
    <property type="molecule type" value="Genomic_DNA"/>
</dbReference>